<dbReference type="OrthoDB" id="1939598at2759"/>
<dbReference type="PANTHER" id="PTHR13044:SF14">
    <property type="entry name" value="CRYPTOCEPHAL, ISOFORM A"/>
    <property type="match status" value="1"/>
</dbReference>
<dbReference type="AlphaFoldDB" id="A0A507CG79"/>
<evidence type="ECO:0000313" key="10">
    <source>
        <dbReference type="Proteomes" id="UP000319731"/>
    </source>
</evidence>
<evidence type="ECO:0000256" key="7">
    <source>
        <dbReference type="SAM" id="MobiDB-lite"/>
    </source>
</evidence>
<accession>A0A507CG79</accession>
<dbReference type="EMBL" id="QEAO01000001">
    <property type="protein sequence ID" value="TPX38199.1"/>
    <property type="molecule type" value="Genomic_DNA"/>
</dbReference>
<dbReference type="CDD" id="cd14705">
    <property type="entry name" value="bZIP_Zip1"/>
    <property type="match status" value="1"/>
</dbReference>
<evidence type="ECO:0000313" key="9">
    <source>
        <dbReference type="EMBL" id="TPX38199.1"/>
    </source>
</evidence>
<organism evidence="9 10">
    <name type="scientific">Synchytrium microbalum</name>
    <dbReference type="NCBI Taxonomy" id="1806994"/>
    <lineage>
        <taxon>Eukaryota</taxon>
        <taxon>Fungi</taxon>
        <taxon>Fungi incertae sedis</taxon>
        <taxon>Chytridiomycota</taxon>
        <taxon>Chytridiomycota incertae sedis</taxon>
        <taxon>Chytridiomycetes</taxon>
        <taxon>Synchytriales</taxon>
        <taxon>Synchytriaceae</taxon>
        <taxon>Synchytrium</taxon>
    </lineage>
</organism>
<dbReference type="GO" id="GO:0000977">
    <property type="term" value="F:RNA polymerase II transcription regulatory region sequence-specific DNA binding"/>
    <property type="evidence" value="ECO:0007669"/>
    <property type="project" value="TreeGrafter"/>
</dbReference>
<evidence type="ECO:0000256" key="5">
    <source>
        <dbReference type="ARBA" id="ARBA00023242"/>
    </source>
</evidence>
<sequence>MDPLQQYLDSLHHTKDDQELDSWLNADFSQGSPDMQRQESISTPPALEMFSHSPLFPSMPSPDDSTLANTMPSLQHPAPTVADQLALATLISNPSIANLLATISAPRYSNHHIDNSDHDNTGSPSSSSNGTPSTKVFKSFEEKTPDEQEKRRRNTLASARFRQKKKLKEQALERTAKDMTQRAEMMEQKIKEYEMEIKWLRSVVTERDGAKKLNDLYTESGLVFQPHILAAGAEGVQTPITQSTIPFLQGLAQLSAIQQQQLMQQTFIAAAPEDGSRSAKRAKTSSGSVAWKA</sequence>
<evidence type="ECO:0000256" key="2">
    <source>
        <dbReference type="ARBA" id="ARBA00023015"/>
    </source>
</evidence>
<dbReference type="Gene3D" id="1.20.5.170">
    <property type="match status" value="1"/>
</dbReference>
<dbReference type="InterPro" id="IPR004827">
    <property type="entry name" value="bZIP"/>
</dbReference>
<dbReference type="Proteomes" id="UP000319731">
    <property type="component" value="Unassembled WGS sequence"/>
</dbReference>
<dbReference type="PROSITE" id="PS50217">
    <property type="entry name" value="BZIP"/>
    <property type="match status" value="1"/>
</dbReference>
<feature type="compositionally biased region" description="Basic and acidic residues" evidence="7">
    <location>
        <begin position="111"/>
        <end position="120"/>
    </location>
</feature>
<dbReference type="GO" id="GO:0001228">
    <property type="term" value="F:DNA-binding transcription activator activity, RNA polymerase II-specific"/>
    <property type="evidence" value="ECO:0007669"/>
    <property type="project" value="TreeGrafter"/>
</dbReference>
<dbReference type="STRING" id="1806994.A0A507CG79"/>
<dbReference type="InterPro" id="IPR046347">
    <property type="entry name" value="bZIP_sf"/>
</dbReference>
<feature type="domain" description="BZIP" evidence="8">
    <location>
        <begin position="144"/>
        <end position="207"/>
    </location>
</feature>
<feature type="compositionally biased region" description="Low complexity" evidence="7">
    <location>
        <begin position="121"/>
        <end position="133"/>
    </location>
</feature>
<feature type="region of interest" description="Disordered" evidence="7">
    <location>
        <begin position="111"/>
        <end position="156"/>
    </location>
</feature>
<feature type="coiled-coil region" evidence="6">
    <location>
        <begin position="162"/>
        <end position="203"/>
    </location>
</feature>
<feature type="compositionally biased region" description="Basic and acidic residues" evidence="7">
    <location>
        <begin position="138"/>
        <end position="150"/>
    </location>
</feature>
<name>A0A507CG79_9FUNG</name>
<dbReference type="GO" id="GO:0005634">
    <property type="term" value="C:nucleus"/>
    <property type="evidence" value="ECO:0007669"/>
    <property type="project" value="UniProtKB-SubCell"/>
</dbReference>
<reference evidence="9 10" key="1">
    <citation type="journal article" date="2019" name="Sci. Rep.">
        <title>Comparative genomics of chytrid fungi reveal insights into the obligate biotrophic and pathogenic lifestyle of Synchytrium endobioticum.</title>
        <authorList>
            <person name="van de Vossenberg B.T.L.H."/>
            <person name="Warris S."/>
            <person name="Nguyen H.D.T."/>
            <person name="van Gent-Pelzer M.P.E."/>
            <person name="Joly D.L."/>
            <person name="van de Geest H.C."/>
            <person name="Bonants P.J.M."/>
            <person name="Smith D.S."/>
            <person name="Levesque C.A."/>
            <person name="van der Lee T.A.J."/>
        </authorList>
    </citation>
    <scope>NUCLEOTIDE SEQUENCE [LARGE SCALE GENOMIC DNA]</scope>
    <source>
        <strain evidence="9 10">JEL517</strain>
    </source>
</reference>
<dbReference type="GeneID" id="42001452"/>
<dbReference type="SUPFAM" id="SSF57959">
    <property type="entry name" value="Leucine zipper domain"/>
    <property type="match status" value="1"/>
</dbReference>
<evidence type="ECO:0000259" key="8">
    <source>
        <dbReference type="PROSITE" id="PS50217"/>
    </source>
</evidence>
<dbReference type="PROSITE" id="PS00036">
    <property type="entry name" value="BZIP_BASIC"/>
    <property type="match status" value="1"/>
</dbReference>
<dbReference type="RefSeq" id="XP_031027914.1">
    <property type="nucleotide sequence ID" value="XM_031166155.1"/>
</dbReference>
<evidence type="ECO:0000256" key="4">
    <source>
        <dbReference type="ARBA" id="ARBA00023163"/>
    </source>
</evidence>
<keyword evidence="2" id="KW-0805">Transcription regulation</keyword>
<keyword evidence="10" id="KW-1185">Reference proteome</keyword>
<comment type="caution">
    <text evidence="9">The sequence shown here is derived from an EMBL/GenBank/DDBJ whole genome shotgun (WGS) entry which is preliminary data.</text>
</comment>
<evidence type="ECO:0000256" key="1">
    <source>
        <dbReference type="ARBA" id="ARBA00004123"/>
    </source>
</evidence>
<feature type="region of interest" description="Disordered" evidence="7">
    <location>
        <begin position="273"/>
        <end position="293"/>
    </location>
</feature>
<evidence type="ECO:0000256" key="3">
    <source>
        <dbReference type="ARBA" id="ARBA00023125"/>
    </source>
</evidence>
<comment type="subcellular location">
    <subcellularLocation>
        <location evidence="1">Nucleus</location>
    </subcellularLocation>
</comment>
<keyword evidence="3" id="KW-0238">DNA-binding</keyword>
<feature type="compositionally biased region" description="Polar residues" evidence="7">
    <location>
        <begin position="284"/>
        <end position="293"/>
    </location>
</feature>
<dbReference type="Pfam" id="PF07716">
    <property type="entry name" value="bZIP_2"/>
    <property type="match status" value="1"/>
</dbReference>
<keyword evidence="5" id="KW-0539">Nucleus</keyword>
<proteinExistence type="predicted"/>
<protein>
    <recommendedName>
        <fullName evidence="8">BZIP domain-containing protein</fullName>
    </recommendedName>
</protein>
<keyword evidence="4" id="KW-0804">Transcription</keyword>
<gene>
    <name evidence="9" type="ORF">SmJEL517_g00225</name>
</gene>
<evidence type="ECO:0000256" key="6">
    <source>
        <dbReference type="SAM" id="Coils"/>
    </source>
</evidence>
<keyword evidence="6" id="KW-0175">Coiled coil</keyword>
<dbReference type="PANTHER" id="PTHR13044">
    <property type="entry name" value="ACTIVATING TRANSCRIPTION FACTOR ATF 4/5"/>
    <property type="match status" value="1"/>
</dbReference>